<gene>
    <name evidence="2" type="ORF">GCM10009825_32980</name>
</gene>
<evidence type="ECO:0000313" key="3">
    <source>
        <dbReference type="Proteomes" id="UP001500102"/>
    </source>
</evidence>
<dbReference type="InterPro" id="IPR029058">
    <property type="entry name" value="AB_hydrolase_fold"/>
</dbReference>
<name>A0ABP5L7U5_9MICC</name>
<comment type="caution">
    <text evidence="2">The sequence shown here is derived from an EMBL/GenBank/DDBJ whole genome shotgun (WGS) entry which is preliminary data.</text>
</comment>
<reference evidence="3" key="1">
    <citation type="journal article" date="2019" name="Int. J. Syst. Evol. Microbiol.">
        <title>The Global Catalogue of Microorganisms (GCM) 10K type strain sequencing project: providing services to taxonomists for standard genome sequencing and annotation.</title>
        <authorList>
            <consortium name="The Broad Institute Genomics Platform"/>
            <consortium name="The Broad Institute Genome Sequencing Center for Infectious Disease"/>
            <person name="Wu L."/>
            <person name="Ma J."/>
        </authorList>
    </citation>
    <scope>NUCLEOTIDE SEQUENCE [LARGE SCALE GENOMIC DNA]</scope>
    <source>
        <strain evidence="3">JCM 15921</strain>
    </source>
</reference>
<dbReference type="PANTHER" id="PTHR33840">
    <property type="match status" value="1"/>
</dbReference>
<accession>A0ABP5L7U5</accession>
<dbReference type="Proteomes" id="UP001500102">
    <property type="component" value="Unassembled WGS sequence"/>
</dbReference>
<protein>
    <submittedName>
        <fullName evidence="2">DUF2235 domain-containing protein</fullName>
    </submittedName>
</protein>
<sequence>MSRNLVVCLDGTGAQVRAKGNTNVVLLYELLDHSDPTRQIAYYDPGVGTFASAGAWTPLARSISRVGGLAFGWGLRQNLGEAYAWLMQNWAPGDQIFIFGFSRGAYTARALVGILRAIGVMRPGSENLVPYVVATYARRGGEGRIDWDEVHLTSEVFAQHVDGKSTVPVRYLGVWDTVKAAGFLRWEIRWPFTRELPNAVRIRHAVSINEKRAPFKEYLVDARTDGSLEEVWFAGVHSDVGGTFVDKTPAGQAARPGKPTPAPRLSRIALKWIIEGGIAEGLLVRSRAVGAACAVTPADATAELHRRGRAWVLLGTRNRKVPAGAAVHASVNTRAVADPTFKAPANVVWADPDWAGQEAAPASARAEQ</sequence>
<keyword evidence="3" id="KW-1185">Reference proteome</keyword>
<organism evidence="2 3">
    <name type="scientific">Arthrobacter humicola</name>
    <dbReference type="NCBI Taxonomy" id="409291"/>
    <lineage>
        <taxon>Bacteria</taxon>
        <taxon>Bacillati</taxon>
        <taxon>Actinomycetota</taxon>
        <taxon>Actinomycetes</taxon>
        <taxon>Micrococcales</taxon>
        <taxon>Micrococcaceae</taxon>
        <taxon>Arthrobacter</taxon>
    </lineage>
</organism>
<dbReference type="SUPFAM" id="SSF53474">
    <property type="entry name" value="alpha/beta-Hydrolases"/>
    <property type="match status" value="1"/>
</dbReference>
<dbReference type="RefSeq" id="WP_344367501.1">
    <property type="nucleotide sequence ID" value="NZ_BAAAQB010000041.1"/>
</dbReference>
<proteinExistence type="predicted"/>
<dbReference type="Pfam" id="PF09994">
    <property type="entry name" value="T6SS_Tle1-like_cat"/>
    <property type="match status" value="1"/>
</dbReference>
<dbReference type="PANTHER" id="PTHR33840:SF1">
    <property type="entry name" value="TLE1 PHOSPHOLIPASE DOMAIN-CONTAINING PROTEIN"/>
    <property type="match status" value="1"/>
</dbReference>
<feature type="domain" description="T6SS Phospholipase effector Tle1-like catalytic" evidence="1">
    <location>
        <begin position="3"/>
        <end position="275"/>
    </location>
</feature>
<evidence type="ECO:0000259" key="1">
    <source>
        <dbReference type="Pfam" id="PF09994"/>
    </source>
</evidence>
<evidence type="ECO:0000313" key="2">
    <source>
        <dbReference type="EMBL" id="GAA2143068.1"/>
    </source>
</evidence>
<dbReference type="InterPro" id="IPR018712">
    <property type="entry name" value="Tle1-like_cat"/>
</dbReference>
<dbReference type="EMBL" id="BAAAQB010000041">
    <property type="protein sequence ID" value="GAA2143068.1"/>
    <property type="molecule type" value="Genomic_DNA"/>
</dbReference>